<evidence type="ECO:0000313" key="2">
    <source>
        <dbReference type="Proteomes" id="UP000659904"/>
    </source>
</evidence>
<proteinExistence type="predicted"/>
<dbReference type="Proteomes" id="UP000659904">
    <property type="component" value="Unassembled WGS sequence"/>
</dbReference>
<gene>
    <name evidence="1" type="ORF">Cci01nite_30290</name>
</gene>
<keyword evidence="2" id="KW-1185">Reference proteome</keyword>
<dbReference type="RefSeq" id="WP_120318689.1">
    <property type="nucleotide sequence ID" value="NZ_BONH01000011.1"/>
</dbReference>
<sequence length="68" mass="7482">MPATEPVVADRLLLVSVLTVGGYVLELSETVMVRPGQRTWVQGSAFFVQSPNGQTRRVEGDVHPFCHD</sequence>
<dbReference type="EMBL" id="BONH01000011">
    <property type="protein sequence ID" value="GIF97935.1"/>
    <property type="molecule type" value="Genomic_DNA"/>
</dbReference>
<accession>A0A8J3KJ28</accession>
<protein>
    <submittedName>
        <fullName evidence="1">Uncharacterized protein</fullName>
    </submittedName>
</protein>
<dbReference type="AlphaFoldDB" id="A0A8J3KJ28"/>
<organism evidence="1 2">
    <name type="scientific">Catellatospora citrea</name>
    <dbReference type="NCBI Taxonomy" id="53366"/>
    <lineage>
        <taxon>Bacteria</taxon>
        <taxon>Bacillati</taxon>
        <taxon>Actinomycetota</taxon>
        <taxon>Actinomycetes</taxon>
        <taxon>Micromonosporales</taxon>
        <taxon>Micromonosporaceae</taxon>
        <taxon>Catellatospora</taxon>
    </lineage>
</organism>
<comment type="caution">
    <text evidence="1">The sequence shown here is derived from an EMBL/GenBank/DDBJ whole genome shotgun (WGS) entry which is preliminary data.</text>
</comment>
<name>A0A8J3KJ28_9ACTN</name>
<evidence type="ECO:0000313" key="1">
    <source>
        <dbReference type="EMBL" id="GIF97935.1"/>
    </source>
</evidence>
<reference evidence="1 2" key="1">
    <citation type="submission" date="2021-01" db="EMBL/GenBank/DDBJ databases">
        <title>Whole genome shotgun sequence of Catellatospora citrea NBRC 14495.</title>
        <authorList>
            <person name="Komaki H."/>
            <person name="Tamura T."/>
        </authorList>
    </citation>
    <scope>NUCLEOTIDE SEQUENCE [LARGE SCALE GENOMIC DNA]</scope>
    <source>
        <strain evidence="1 2">NBRC 14495</strain>
    </source>
</reference>